<comment type="caution">
    <text evidence="1">The sequence shown here is derived from an EMBL/GenBank/DDBJ whole genome shotgun (WGS) entry which is preliminary data.</text>
</comment>
<evidence type="ECO:0000313" key="2">
    <source>
        <dbReference type="Proteomes" id="UP001162162"/>
    </source>
</evidence>
<name>A0AAV8XIP7_9CUCU</name>
<accession>A0AAV8XIP7</accession>
<sequence length="139" mass="15789">MVNCCAIKCSNRSEKKEEGISFHRRYNLSIEKPENVEFAHRKLCDPFIIRNYFNLLKTTIEELELQEKPHLIWNLDKISFCSDPTQTKVVGAIGVCRENTSVLFAFNANGGKAPPSVGNERPLLLIYDCHVTHVGINVI</sequence>
<protein>
    <submittedName>
        <fullName evidence="1">Uncharacterized protein</fullName>
    </submittedName>
</protein>
<reference evidence="1" key="1">
    <citation type="journal article" date="2023" name="Insect Mol. Biol.">
        <title>Genome sequencing provides insights into the evolution of gene families encoding plant cell wall-degrading enzymes in longhorned beetles.</title>
        <authorList>
            <person name="Shin N.R."/>
            <person name="Okamura Y."/>
            <person name="Kirsch R."/>
            <person name="Pauchet Y."/>
        </authorList>
    </citation>
    <scope>NUCLEOTIDE SEQUENCE</scope>
    <source>
        <strain evidence="1">AMC_N1</strain>
    </source>
</reference>
<keyword evidence="2" id="KW-1185">Reference proteome</keyword>
<evidence type="ECO:0000313" key="1">
    <source>
        <dbReference type="EMBL" id="KAJ8937957.1"/>
    </source>
</evidence>
<proteinExistence type="predicted"/>
<gene>
    <name evidence="1" type="ORF">NQ318_013215</name>
</gene>
<dbReference type="EMBL" id="JAPWTK010000597">
    <property type="protein sequence ID" value="KAJ8937957.1"/>
    <property type="molecule type" value="Genomic_DNA"/>
</dbReference>
<organism evidence="1 2">
    <name type="scientific">Aromia moschata</name>
    <dbReference type="NCBI Taxonomy" id="1265417"/>
    <lineage>
        <taxon>Eukaryota</taxon>
        <taxon>Metazoa</taxon>
        <taxon>Ecdysozoa</taxon>
        <taxon>Arthropoda</taxon>
        <taxon>Hexapoda</taxon>
        <taxon>Insecta</taxon>
        <taxon>Pterygota</taxon>
        <taxon>Neoptera</taxon>
        <taxon>Endopterygota</taxon>
        <taxon>Coleoptera</taxon>
        <taxon>Polyphaga</taxon>
        <taxon>Cucujiformia</taxon>
        <taxon>Chrysomeloidea</taxon>
        <taxon>Cerambycidae</taxon>
        <taxon>Cerambycinae</taxon>
        <taxon>Callichromatini</taxon>
        <taxon>Aromia</taxon>
    </lineage>
</organism>
<dbReference type="AlphaFoldDB" id="A0AAV8XIP7"/>
<dbReference type="Proteomes" id="UP001162162">
    <property type="component" value="Unassembled WGS sequence"/>
</dbReference>